<accession>E2J7C1</accession>
<organism evidence="2">
    <name type="scientific">Triatoma matogrossensis</name>
    <dbReference type="NCBI Taxonomy" id="162370"/>
    <lineage>
        <taxon>Eukaryota</taxon>
        <taxon>Metazoa</taxon>
        <taxon>Ecdysozoa</taxon>
        <taxon>Arthropoda</taxon>
        <taxon>Hexapoda</taxon>
        <taxon>Insecta</taxon>
        <taxon>Pterygota</taxon>
        <taxon>Neoptera</taxon>
        <taxon>Paraneoptera</taxon>
        <taxon>Hemiptera</taxon>
        <taxon>Heteroptera</taxon>
        <taxon>Panheteroptera</taxon>
        <taxon>Cimicomorpha</taxon>
        <taxon>Reduviidae</taxon>
        <taxon>Triatominae</taxon>
        <taxon>Triatoma</taxon>
    </lineage>
</organism>
<feature type="chain" id="PRO_5003160060" evidence="1">
    <location>
        <begin position="28"/>
        <end position="66"/>
    </location>
</feature>
<evidence type="ECO:0000256" key="1">
    <source>
        <dbReference type="SAM" id="SignalP"/>
    </source>
</evidence>
<dbReference type="EMBL" id="HP429339">
    <property type="protein sequence ID" value="ADN29839.1"/>
    <property type="molecule type" value="mRNA"/>
</dbReference>
<feature type="signal peptide" evidence="1">
    <location>
        <begin position="1"/>
        <end position="27"/>
    </location>
</feature>
<sequence>MKWGQSSFENHFVTYLILLDLALPCRAEDQNIHQSSSRFPPYAYNYIEIKIGVETKESTLPPTPST</sequence>
<protein>
    <submittedName>
        <fullName evidence="2">Hypothetical secreted peptide</fullName>
    </submittedName>
</protein>
<evidence type="ECO:0000313" key="2">
    <source>
        <dbReference type="EMBL" id="ADN29839.1"/>
    </source>
</evidence>
<dbReference type="AlphaFoldDB" id="E2J7C1"/>
<keyword evidence="1" id="KW-0732">Signal</keyword>
<proteinExistence type="evidence at transcript level"/>
<name>E2J7C1_9HEMI</name>
<reference evidence="2" key="1">
    <citation type="journal article" date="2012" name="Am. J. Trop. Med. Hyg.">
        <title>An insight into the sialotranscriptome of Triatoma matogrossensis, a kissing bug associated with fogo selvagem in South America.</title>
        <authorList>
            <person name="Assumpcao T.C."/>
            <person name="Eaton D.P."/>
            <person name="Pham V.M."/>
            <person name="Francischetti I.M."/>
            <person name="Aoki V."/>
            <person name="Hans-Filho G."/>
            <person name="Rivitti E.A."/>
            <person name="Valenzuela J.G."/>
            <person name="Diaz L.A."/>
            <person name="Ribeiro J.M."/>
        </authorList>
    </citation>
    <scope>NUCLEOTIDE SEQUENCE</scope>
    <source>
        <tissue evidence="2">Salivary gland</tissue>
    </source>
</reference>